<dbReference type="EMBL" id="KY710697">
    <property type="protein sequence ID" value="AXY99512.1"/>
    <property type="molecule type" value="Genomic_DNA"/>
</dbReference>
<sequence>MKIKYSVIIPAFNIEGYLHNIVNFTEEVLSVRHDIEIIVIDDGSTDNTSLIKERHKNILYIYQKNGGVSSARNHGLKVSSGEFVLFLDADDSYDVSLFNELDLFTINKEANIFLFNFLINKKPQNINLKLSNNNINWDLLSEYFFTRKIKLHICSICFRKKHLLENNILFPVGYSFGEDIFFILLSIYKENSIFYIKKPLYNYNFHHGSVVNTVVNYNKTKVLELYLKLLENEYKNNPFIVYFIQRTYLYLIKLCLIHKVSDERTVINLKKYKPILKIKTPYNNKPFIIIKNIMLLTSKFVFLLINKNSKVKSNLKATP</sequence>
<dbReference type="InterPro" id="IPR001173">
    <property type="entry name" value="Glyco_trans_2-like"/>
</dbReference>
<reference evidence="4" key="1">
    <citation type="journal article" date="2017" name="PLoS ONE">
        <title>Genetic diversity of the O antigens of Proteus species and the development of a suspension array for molecular serotyping.</title>
        <authorList>
            <person name="Yu X."/>
            <person name="Torzewska A."/>
            <person name="Zhang X."/>
            <person name="Yin Z."/>
            <person name="Drzewiecka D."/>
            <person name="Cao H."/>
            <person name="Liu B."/>
            <person name="Knirel Y.A."/>
            <person name="Rozalski A."/>
            <person name="Wang L."/>
        </authorList>
    </citation>
    <scope>NUCLEOTIDE SEQUENCE</scope>
    <source>
        <strain evidence="4">PrK 34/57</strain>
    </source>
</reference>
<dbReference type="CDD" id="cd00761">
    <property type="entry name" value="Glyco_tranf_GTA_type"/>
    <property type="match status" value="1"/>
</dbReference>
<evidence type="ECO:0000259" key="3">
    <source>
        <dbReference type="Pfam" id="PF00535"/>
    </source>
</evidence>
<dbReference type="PANTHER" id="PTHR22916">
    <property type="entry name" value="GLYCOSYLTRANSFERASE"/>
    <property type="match status" value="1"/>
</dbReference>
<accession>A0A385JME6</accession>
<feature type="domain" description="Glycosyltransferase 2-like" evidence="3">
    <location>
        <begin position="6"/>
        <end position="157"/>
    </location>
</feature>
<dbReference type="InterPro" id="IPR029044">
    <property type="entry name" value="Nucleotide-diphossugar_trans"/>
</dbReference>
<proteinExistence type="predicted"/>
<dbReference type="SUPFAM" id="SSF53448">
    <property type="entry name" value="Nucleotide-diphospho-sugar transferases"/>
    <property type="match status" value="1"/>
</dbReference>
<evidence type="ECO:0000256" key="1">
    <source>
        <dbReference type="ARBA" id="ARBA00022676"/>
    </source>
</evidence>
<dbReference type="RefSeq" id="WP_049213606.1">
    <property type="nucleotide sequence ID" value="NZ_CP047929.1"/>
</dbReference>
<evidence type="ECO:0000313" key="4">
    <source>
        <dbReference type="EMBL" id="AXY99512.1"/>
    </source>
</evidence>
<evidence type="ECO:0000256" key="2">
    <source>
        <dbReference type="ARBA" id="ARBA00022679"/>
    </source>
</evidence>
<organism evidence="4">
    <name type="scientific">Proteus mirabilis</name>
    <dbReference type="NCBI Taxonomy" id="584"/>
    <lineage>
        <taxon>Bacteria</taxon>
        <taxon>Pseudomonadati</taxon>
        <taxon>Pseudomonadota</taxon>
        <taxon>Gammaproteobacteria</taxon>
        <taxon>Enterobacterales</taxon>
        <taxon>Morganellaceae</taxon>
        <taxon>Proteus</taxon>
    </lineage>
</organism>
<dbReference type="Gene3D" id="3.90.550.10">
    <property type="entry name" value="Spore Coat Polysaccharide Biosynthesis Protein SpsA, Chain A"/>
    <property type="match status" value="1"/>
</dbReference>
<keyword evidence="1" id="KW-0328">Glycosyltransferase</keyword>
<name>A0A385JME6_PROMI</name>
<dbReference type="Pfam" id="PF00535">
    <property type="entry name" value="Glycos_transf_2"/>
    <property type="match status" value="1"/>
</dbReference>
<dbReference type="AlphaFoldDB" id="A0A385JME6"/>
<dbReference type="PANTHER" id="PTHR22916:SF51">
    <property type="entry name" value="GLYCOSYLTRANSFERASE EPSH-RELATED"/>
    <property type="match status" value="1"/>
</dbReference>
<keyword evidence="2" id="KW-0808">Transferase</keyword>
<dbReference type="GO" id="GO:0016758">
    <property type="term" value="F:hexosyltransferase activity"/>
    <property type="evidence" value="ECO:0007669"/>
    <property type="project" value="UniProtKB-ARBA"/>
</dbReference>
<protein>
    <submittedName>
        <fullName evidence="4">Gt2</fullName>
    </submittedName>
</protein>